<evidence type="ECO:0000313" key="1">
    <source>
        <dbReference type="EMBL" id="KAJ3531099.1"/>
    </source>
</evidence>
<comment type="caution">
    <text evidence="1">The sequence shown here is derived from an EMBL/GenBank/DDBJ whole genome shotgun (WGS) entry which is preliminary data.</text>
</comment>
<name>A0ACC1S329_9APHY</name>
<sequence length="370" mass="39905">MALSTSAASSLHAVYQDHIQREDLSHISRRGDDGSVRLYNLPSTTVVRAIRGLGSEVSSICWTVSPKDDSGEVWLACGTKALLFRINQQEIRSKLVLSLEDASDVLSVTKGDDCELNELSISPSKQYMAYSTDDGEVGVIDLTTREKETKPMKTRHASVCACVKFIPDRPSELVSGGYDSALLHFDFKQSALLSRYDIVPPDPPSMTMPFIISVSVSVAGVIAAALADGRIWIGTGGAKASPSAGKQKPKRSRKWEGLRDSAGCYTQIASGPVVASAFTPDGALLTCSLLGKLAQHTITYDDEKVEVRTIWSGEIKTLHKVSAIAVSEKWFAVAGFGTDDKGLVEIWCPTQGVSEDMEQLSIANTQTTQT</sequence>
<gene>
    <name evidence="1" type="ORF">NM688_g7620</name>
</gene>
<evidence type="ECO:0000313" key="2">
    <source>
        <dbReference type="Proteomes" id="UP001148662"/>
    </source>
</evidence>
<dbReference type="Proteomes" id="UP001148662">
    <property type="component" value="Unassembled WGS sequence"/>
</dbReference>
<dbReference type="EMBL" id="JANHOG010001826">
    <property type="protein sequence ID" value="KAJ3531099.1"/>
    <property type="molecule type" value="Genomic_DNA"/>
</dbReference>
<keyword evidence="2" id="KW-1185">Reference proteome</keyword>
<reference evidence="1" key="1">
    <citation type="submission" date="2022-07" db="EMBL/GenBank/DDBJ databases">
        <title>Genome Sequence of Phlebia brevispora.</title>
        <authorList>
            <person name="Buettner E."/>
        </authorList>
    </citation>
    <scope>NUCLEOTIDE SEQUENCE</scope>
    <source>
        <strain evidence="1">MPL23</strain>
    </source>
</reference>
<organism evidence="1 2">
    <name type="scientific">Phlebia brevispora</name>
    <dbReference type="NCBI Taxonomy" id="194682"/>
    <lineage>
        <taxon>Eukaryota</taxon>
        <taxon>Fungi</taxon>
        <taxon>Dikarya</taxon>
        <taxon>Basidiomycota</taxon>
        <taxon>Agaricomycotina</taxon>
        <taxon>Agaricomycetes</taxon>
        <taxon>Polyporales</taxon>
        <taxon>Meruliaceae</taxon>
        <taxon>Phlebia</taxon>
    </lineage>
</organism>
<protein>
    <submittedName>
        <fullName evidence="1">Uncharacterized protein</fullName>
    </submittedName>
</protein>
<proteinExistence type="predicted"/>
<accession>A0ACC1S329</accession>